<dbReference type="RefSeq" id="WP_076817161.1">
    <property type="nucleotide sequence ID" value="NZ_MOMC01000027.1"/>
</dbReference>
<evidence type="ECO:0000313" key="4">
    <source>
        <dbReference type="Proteomes" id="UP000188929"/>
    </source>
</evidence>
<keyword evidence="4" id="KW-1185">Reference proteome</keyword>
<dbReference type="PANTHER" id="PTHR40758:SF1">
    <property type="entry name" value="CONSERVED PROTEIN"/>
    <property type="match status" value="1"/>
</dbReference>
<dbReference type="InterPro" id="IPR010872">
    <property type="entry name" value="MDMPI_C-term_domain"/>
</dbReference>
<reference evidence="4" key="1">
    <citation type="submission" date="2016-10" db="EMBL/GenBank/DDBJ databases">
        <title>Frankia sp. NRRL B-16386 Genome sequencing.</title>
        <authorList>
            <person name="Ghodhbane-Gtari F."/>
            <person name="Swanson E."/>
            <person name="Gueddou A."/>
            <person name="Hezbri K."/>
            <person name="Ktari K."/>
            <person name="Nouioui I."/>
            <person name="Morris K."/>
            <person name="Simpson S."/>
            <person name="Abebe-Akele F."/>
            <person name="Thomas K."/>
            <person name="Gtari M."/>
            <person name="Tisa L.S."/>
        </authorList>
    </citation>
    <scope>NUCLEOTIDE SEQUENCE [LARGE SCALE GENOMIC DNA]</scope>
    <source>
        <strain evidence="4">NRRL B-16386</strain>
    </source>
</reference>
<dbReference type="GO" id="GO:0005886">
    <property type="term" value="C:plasma membrane"/>
    <property type="evidence" value="ECO:0007669"/>
    <property type="project" value="TreeGrafter"/>
</dbReference>
<dbReference type="Pfam" id="PF07398">
    <property type="entry name" value="MDMPI_C"/>
    <property type="match status" value="1"/>
</dbReference>
<evidence type="ECO:0000259" key="1">
    <source>
        <dbReference type="Pfam" id="PF07398"/>
    </source>
</evidence>
<dbReference type="Pfam" id="PF11716">
    <property type="entry name" value="MDMPI_N"/>
    <property type="match status" value="1"/>
</dbReference>
<sequence length="289" mass="30696">MRISEHIHALDRDGERMAAAANAAGFDAKVPSAPGWRVRDLLAHTGRVHRWATSYLRTGNPSPAEIEGDGLPAEPDDTLLGWFRYGHAALVDALDGADPGMSCWTLWPTAPPAPSPLAFWARRQAHETAVHRVDAELALAAARRAGMDGAEGVEPAGEPAVPPGLGADGIDELLAGFYAQRHRGLVAPRPVALAVRCADTDDGWTIRIGPDTREVNRHPTGTAALSTTGTAAAAGTDANADADANADCTIRGAASDLYLFLWNRQGADRIDVVGDRSVLDLWRDRARIT</sequence>
<gene>
    <name evidence="3" type="ORF">BL253_14065</name>
</gene>
<feature type="domain" description="MDMPI C-terminal" evidence="1">
    <location>
        <begin position="167"/>
        <end position="280"/>
    </location>
</feature>
<dbReference type="InterPro" id="IPR017517">
    <property type="entry name" value="Maleyloyr_isom"/>
</dbReference>
<dbReference type="NCBIfam" id="TIGR03083">
    <property type="entry name" value="maleylpyruvate isomerase family mycothiol-dependent enzyme"/>
    <property type="match status" value="1"/>
</dbReference>
<dbReference type="OrthoDB" id="3671213at2"/>
<feature type="domain" description="Mycothiol-dependent maleylpyruvate isomerase metal-binding" evidence="2">
    <location>
        <begin position="8"/>
        <end position="135"/>
    </location>
</feature>
<dbReference type="PANTHER" id="PTHR40758">
    <property type="entry name" value="CONSERVED PROTEIN"/>
    <property type="match status" value="1"/>
</dbReference>
<evidence type="ECO:0000259" key="2">
    <source>
        <dbReference type="Pfam" id="PF11716"/>
    </source>
</evidence>
<dbReference type="GO" id="GO:0046872">
    <property type="term" value="F:metal ion binding"/>
    <property type="evidence" value="ECO:0007669"/>
    <property type="project" value="InterPro"/>
</dbReference>
<evidence type="ECO:0008006" key="5">
    <source>
        <dbReference type="Google" id="ProtNLM"/>
    </source>
</evidence>
<dbReference type="Proteomes" id="UP000188929">
    <property type="component" value="Unassembled WGS sequence"/>
</dbReference>
<accession>A0A1V2IB93</accession>
<proteinExistence type="predicted"/>
<name>A0A1V2IB93_9ACTN</name>
<dbReference type="EMBL" id="MOMC01000027">
    <property type="protein sequence ID" value="ONH30280.1"/>
    <property type="molecule type" value="Genomic_DNA"/>
</dbReference>
<dbReference type="AlphaFoldDB" id="A0A1V2IB93"/>
<protein>
    <recommendedName>
        <fullName evidence="5">Maleylpyruvate isomerase family mycothiol-dependent enzyme</fullName>
    </recommendedName>
</protein>
<dbReference type="SUPFAM" id="SSF109854">
    <property type="entry name" value="DinB/YfiT-like putative metalloenzymes"/>
    <property type="match status" value="1"/>
</dbReference>
<comment type="caution">
    <text evidence="3">The sequence shown here is derived from an EMBL/GenBank/DDBJ whole genome shotgun (WGS) entry which is preliminary data.</text>
</comment>
<evidence type="ECO:0000313" key="3">
    <source>
        <dbReference type="EMBL" id="ONH30280.1"/>
    </source>
</evidence>
<dbReference type="InterPro" id="IPR024344">
    <property type="entry name" value="MDMPI_metal-binding"/>
</dbReference>
<dbReference type="STRING" id="1834516.BL253_14065"/>
<dbReference type="InterPro" id="IPR034660">
    <property type="entry name" value="DinB/YfiT-like"/>
</dbReference>
<organism evidence="3 4">
    <name type="scientific">Pseudofrankia asymbiotica</name>
    <dbReference type="NCBI Taxonomy" id="1834516"/>
    <lineage>
        <taxon>Bacteria</taxon>
        <taxon>Bacillati</taxon>
        <taxon>Actinomycetota</taxon>
        <taxon>Actinomycetes</taxon>
        <taxon>Frankiales</taxon>
        <taxon>Frankiaceae</taxon>
        <taxon>Pseudofrankia</taxon>
    </lineage>
</organism>